<dbReference type="InterPro" id="IPR002686">
    <property type="entry name" value="Transposase_17"/>
</dbReference>
<dbReference type="InterPro" id="IPR036515">
    <property type="entry name" value="Transposase_17_sf"/>
</dbReference>
<reference evidence="3 4" key="1">
    <citation type="submission" date="2019-06" db="EMBL/GenBank/DDBJ databases">
        <title>Description of Kitasatospora acidophila sp. nov. isolated from pine grove soil, and reclassification of Streptomyces novaecaesareae to Kitasatospora novaeceasareae comb. nov.</title>
        <authorList>
            <person name="Kim M.J."/>
        </authorList>
    </citation>
    <scope>NUCLEOTIDE SEQUENCE [LARGE SCALE GENOMIC DNA]</scope>
    <source>
        <strain evidence="3 4">MMS16-CNU292</strain>
    </source>
</reference>
<dbReference type="GO" id="GO:0003677">
    <property type="term" value="F:DNA binding"/>
    <property type="evidence" value="ECO:0007669"/>
    <property type="project" value="InterPro"/>
</dbReference>
<feature type="region of interest" description="Disordered" evidence="1">
    <location>
        <begin position="67"/>
        <end position="97"/>
    </location>
</feature>
<protein>
    <recommendedName>
        <fullName evidence="2">Transposase IS200-like domain-containing protein</fullName>
    </recommendedName>
</protein>
<sequence length="97" mass="10584">MTWLEEVTRSVCEDFEVEMAEFNGENNHVHLLVDSPPKVALSKRADGGRPLSAARLLPYAARRSAYAPESQRYSVPAPSAPPKGPPAREAPAAWDTP</sequence>
<dbReference type="EMBL" id="VIGB01000003">
    <property type="protein sequence ID" value="TQF07244.1"/>
    <property type="molecule type" value="Genomic_DNA"/>
</dbReference>
<feature type="domain" description="Transposase IS200-like" evidence="2">
    <location>
        <begin position="4"/>
        <end position="44"/>
    </location>
</feature>
<organism evidence="3 4">
    <name type="scientific">Kitasatospora acidiphila</name>
    <dbReference type="NCBI Taxonomy" id="2567942"/>
    <lineage>
        <taxon>Bacteria</taxon>
        <taxon>Bacillati</taxon>
        <taxon>Actinomycetota</taxon>
        <taxon>Actinomycetes</taxon>
        <taxon>Kitasatosporales</taxon>
        <taxon>Streptomycetaceae</taxon>
        <taxon>Kitasatospora</taxon>
    </lineage>
</organism>
<dbReference type="SUPFAM" id="SSF143422">
    <property type="entry name" value="Transposase IS200-like"/>
    <property type="match status" value="1"/>
</dbReference>
<dbReference type="Proteomes" id="UP000319103">
    <property type="component" value="Unassembled WGS sequence"/>
</dbReference>
<gene>
    <name evidence="3" type="ORF">E6W39_09905</name>
</gene>
<evidence type="ECO:0000259" key="2">
    <source>
        <dbReference type="Pfam" id="PF01797"/>
    </source>
</evidence>
<dbReference type="AlphaFoldDB" id="A0A540WFP7"/>
<dbReference type="GO" id="GO:0004803">
    <property type="term" value="F:transposase activity"/>
    <property type="evidence" value="ECO:0007669"/>
    <property type="project" value="InterPro"/>
</dbReference>
<proteinExistence type="predicted"/>
<dbReference type="OrthoDB" id="9798161at2"/>
<evidence type="ECO:0000313" key="4">
    <source>
        <dbReference type="Proteomes" id="UP000319103"/>
    </source>
</evidence>
<comment type="caution">
    <text evidence="3">The sequence shown here is derived from an EMBL/GenBank/DDBJ whole genome shotgun (WGS) entry which is preliminary data.</text>
</comment>
<dbReference type="RefSeq" id="WP_141637642.1">
    <property type="nucleotide sequence ID" value="NZ_VIGB01000003.1"/>
</dbReference>
<evidence type="ECO:0000313" key="3">
    <source>
        <dbReference type="EMBL" id="TQF07244.1"/>
    </source>
</evidence>
<accession>A0A540WFP7</accession>
<dbReference type="Gene3D" id="3.30.70.1290">
    <property type="entry name" value="Transposase IS200-like"/>
    <property type="match status" value="1"/>
</dbReference>
<dbReference type="Pfam" id="PF01797">
    <property type="entry name" value="Y1_Tnp"/>
    <property type="match status" value="1"/>
</dbReference>
<name>A0A540WFP7_9ACTN</name>
<dbReference type="GO" id="GO:0006313">
    <property type="term" value="P:DNA transposition"/>
    <property type="evidence" value="ECO:0007669"/>
    <property type="project" value="InterPro"/>
</dbReference>
<keyword evidence="4" id="KW-1185">Reference proteome</keyword>
<evidence type="ECO:0000256" key="1">
    <source>
        <dbReference type="SAM" id="MobiDB-lite"/>
    </source>
</evidence>